<feature type="transmembrane region" description="Helical" evidence="6">
    <location>
        <begin position="6"/>
        <end position="23"/>
    </location>
</feature>
<dbReference type="Proteomes" id="UP001108123">
    <property type="component" value="Unassembled WGS sequence"/>
</dbReference>
<protein>
    <submittedName>
        <fullName evidence="10">DNA internalization-related competence protein ComEC/Rec2</fullName>
    </submittedName>
</protein>
<feature type="transmembrane region" description="Helical" evidence="6">
    <location>
        <begin position="55"/>
        <end position="72"/>
    </location>
</feature>
<dbReference type="GO" id="GO:0030420">
    <property type="term" value="P:establishment of competence for transformation"/>
    <property type="evidence" value="ECO:0007669"/>
    <property type="project" value="InterPro"/>
</dbReference>
<keyword evidence="4 6" id="KW-1133">Transmembrane helix</keyword>
<feature type="transmembrane region" description="Helical" evidence="6">
    <location>
        <begin position="343"/>
        <end position="360"/>
    </location>
</feature>
<feature type="domain" description="DUF4131" evidence="9">
    <location>
        <begin position="30"/>
        <end position="179"/>
    </location>
</feature>
<evidence type="ECO:0000259" key="7">
    <source>
        <dbReference type="Pfam" id="PF00753"/>
    </source>
</evidence>
<dbReference type="InterPro" id="IPR052159">
    <property type="entry name" value="Competence_DNA_uptake"/>
</dbReference>
<proteinExistence type="predicted"/>
<keyword evidence="3 6" id="KW-0812">Transmembrane</keyword>
<evidence type="ECO:0000256" key="2">
    <source>
        <dbReference type="ARBA" id="ARBA00022475"/>
    </source>
</evidence>
<dbReference type="InterPro" id="IPR001279">
    <property type="entry name" value="Metallo-B-lactamas"/>
</dbReference>
<feature type="transmembrane region" description="Helical" evidence="6">
    <location>
        <begin position="466"/>
        <end position="483"/>
    </location>
</feature>
<dbReference type="CDD" id="cd07731">
    <property type="entry name" value="ComA-like_MBL-fold"/>
    <property type="match status" value="1"/>
</dbReference>
<feature type="transmembrane region" description="Helical" evidence="6">
    <location>
        <begin position="280"/>
        <end position="306"/>
    </location>
</feature>
<feature type="transmembrane region" description="Helical" evidence="6">
    <location>
        <begin position="791"/>
        <end position="809"/>
    </location>
</feature>
<feature type="transmembrane region" description="Helical" evidence="6">
    <location>
        <begin position="318"/>
        <end position="337"/>
    </location>
</feature>
<dbReference type="Pfam" id="PF13567">
    <property type="entry name" value="DUF4131"/>
    <property type="match status" value="1"/>
</dbReference>
<feature type="transmembrane region" description="Helical" evidence="6">
    <location>
        <begin position="436"/>
        <end position="454"/>
    </location>
</feature>
<feature type="transmembrane region" description="Helical" evidence="6">
    <location>
        <begin position="403"/>
        <end position="424"/>
    </location>
</feature>
<dbReference type="InterPro" id="IPR036866">
    <property type="entry name" value="RibonucZ/Hydroxyglut_hydro"/>
</dbReference>
<comment type="caution">
    <text evidence="10">The sequence shown here is derived from an EMBL/GenBank/DDBJ whole genome shotgun (WGS) entry which is preliminary data.</text>
</comment>
<evidence type="ECO:0000256" key="1">
    <source>
        <dbReference type="ARBA" id="ARBA00004651"/>
    </source>
</evidence>
<evidence type="ECO:0000256" key="6">
    <source>
        <dbReference type="SAM" id="Phobius"/>
    </source>
</evidence>
<evidence type="ECO:0000259" key="9">
    <source>
        <dbReference type="Pfam" id="PF13567"/>
    </source>
</evidence>
<feature type="transmembrane region" description="Helical" evidence="6">
    <location>
        <begin position="245"/>
        <end position="268"/>
    </location>
</feature>
<evidence type="ECO:0000313" key="10">
    <source>
        <dbReference type="EMBL" id="MCG4565023.1"/>
    </source>
</evidence>
<dbReference type="Pfam" id="PF03772">
    <property type="entry name" value="Competence"/>
    <property type="match status" value="1"/>
</dbReference>
<dbReference type="Pfam" id="PF00753">
    <property type="entry name" value="Lactamase_B"/>
    <property type="match status" value="1"/>
</dbReference>
<evidence type="ECO:0000259" key="8">
    <source>
        <dbReference type="Pfam" id="PF03772"/>
    </source>
</evidence>
<dbReference type="NCBIfam" id="TIGR00361">
    <property type="entry name" value="ComEC_Rec2"/>
    <property type="match status" value="1"/>
</dbReference>
<feature type="transmembrane region" description="Helical" evidence="6">
    <location>
        <begin position="495"/>
        <end position="513"/>
    </location>
</feature>
<accession>A0A9Q4ACI5</accession>
<gene>
    <name evidence="10" type="ORF">L0P62_06140</name>
</gene>
<keyword evidence="2" id="KW-1003">Cell membrane</keyword>
<dbReference type="EMBL" id="JAKNID010000018">
    <property type="protein sequence ID" value="MCG4565023.1"/>
    <property type="molecule type" value="Genomic_DNA"/>
</dbReference>
<dbReference type="InterPro" id="IPR004477">
    <property type="entry name" value="ComEC_N"/>
</dbReference>
<dbReference type="PANTHER" id="PTHR30619:SF1">
    <property type="entry name" value="RECOMBINATION PROTEIN 2"/>
    <property type="match status" value="1"/>
</dbReference>
<feature type="transmembrane region" description="Helical" evidence="6">
    <location>
        <begin position="372"/>
        <end position="391"/>
    </location>
</feature>
<feature type="transmembrane region" description="Helical" evidence="6">
    <location>
        <begin position="30"/>
        <end position="49"/>
    </location>
</feature>
<name>A0A9Q4ACI5_9FIRM</name>
<evidence type="ECO:0000256" key="4">
    <source>
        <dbReference type="ARBA" id="ARBA00022989"/>
    </source>
</evidence>
<dbReference type="InterPro" id="IPR025405">
    <property type="entry name" value="DUF4131"/>
</dbReference>
<reference evidence="10" key="1">
    <citation type="submission" date="2022-01" db="EMBL/GenBank/DDBJ databases">
        <title>Collection of gut derived symbiotic bacterial strains cultured from healthy donors.</title>
        <authorList>
            <person name="Lin H."/>
            <person name="Kohout C."/>
            <person name="Waligurski E."/>
            <person name="Pamer E.G."/>
        </authorList>
    </citation>
    <scope>NUCLEOTIDE SEQUENCE</scope>
    <source>
        <strain evidence="10">MSK.14.39</strain>
    </source>
</reference>
<dbReference type="AlphaFoldDB" id="A0A9Q4ACI5"/>
<evidence type="ECO:0000313" key="11">
    <source>
        <dbReference type="Proteomes" id="UP001108123"/>
    </source>
</evidence>
<feature type="domain" description="ComEC/Rec2-related protein" evidence="8">
    <location>
        <begin position="221"/>
        <end position="481"/>
    </location>
</feature>
<feature type="domain" description="Metallo-beta-lactamase" evidence="7">
    <location>
        <begin position="523"/>
        <end position="729"/>
    </location>
</feature>
<evidence type="ECO:0000256" key="5">
    <source>
        <dbReference type="ARBA" id="ARBA00023136"/>
    </source>
</evidence>
<dbReference type="InterPro" id="IPR035681">
    <property type="entry name" value="ComA-like_MBL"/>
</dbReference>
<dbReference type="GO" id="GO:0005886">
    <property type="term" value="C:plasma membrane"/>
    <property type="evidence" value="ECO:0007669"/>
    <property type="project" value="UniProtKB-SubCell"/>
</dbReference>
<evidence type="ECO:0000256" key="3">
    <source>
        <dbReference type="ARBA" id="ARBA00022692"/>
    </source>
</evidence>
<sequence length="824" mass="94969">MYLKKPFIIITIPIILGIIFSYYLKINSSFLLIIILTSFLIFLCSIIFGFFKKRYIIILFFAIGILITYMKLESSTLIKFSDKDIELEGNISEIIYNEKDISKYILNVEKIVDDGVSYFLNEKLSLKVIGENKFEVGDKVLLSGVLKRPNKNTNPKLFNYRLYLQTRGIYTTITVKKHEINKVDEKTLPWYENMKLNFTDHVELACETYLEKQNSSIMKAILLGQSSYLEEQEYNKFKDLGLTHIMAVSGLHIGIISIFLITFLAYLGVERKTNTILTLIIIWIYGFLIGYPPSVLRALIMFTLLFYSKVIFRRYDSINTLFFAMFIILSINPLWLFDIGFQLSFGATFFITFLTPILRTEFYPYNKKLGTSLYAILSVQIGLAPILFYYFNSISIISILGNFILIPILSKSVVLGFSLLIFSYFSSGISSIIGKILNLLLNINYFISEGIYGLPLGKIRFSSPNIIGVFLYYFIVFSIFKIIKLDVFDNFTNKAIIFYLIICILFTAIIPFIENGVCIHFIDVGQGDCILIEDGNRFYLVDTGGSIFGNFDIGENILLPYLVKKGIFTLDGVFITHFHDDHCKSLSTLMKNINIKKVFIGYENKDNKLYTNIVNTSREESVPIYKLSKGDKVFINEDSYIEVLSPLEEFISKNRENENNLSLVLLLRSFGRKTLLTGDIEEAAETHLLENMSGRKGKIDFLKVPHHGSNTSSGENFIDFFHPDYAFIQVGENNSFNHPNEEVLKRYERRNIKVFRTDESGLITLSIMPKEFNISIYNRDRLSIGDIVIDYGLEINFTIIYLVLSYIIIKRNSYLFEELDIYEI</sequence>
<keyword evidence="11" id="KW-1185">Reference proteome</keyword>
<dbReference type="NCBIfam" id="TIGR00360">
    <property type="entry name" value="ComEC_N-term"/>
    <property type="match status" value="1"/>
</dbReference>
<comment type="subcellular location">
    <subcellularLocation>
        <location evidence="1">Cell membrane</location>
        <topology evidence="1">Multi-pass membrane protein</topology>
    </subcellularLocation>
</comment>
<keyword evidence="5 6" id="KW-0472">Membrane</keyword>
<dbReference type="InterPro" id="IPR004797">
    <property type="entry name" value="Competence_ComEC/Rec2"/>
</dbReference>
<dbReference type="PANTHER" id="PTHR30619">
    <property type="entry name" value="DNA INTERNALIZATION/COMPETENCE PROTEIN COMEC/REC2"/>
    <property type="match status" value="1"/>
</dbReference>
<dbReference type="SUPFAM" id="SSF56281">
    <property type="entry name" value="Metallo-hydrolase/oxidoreductase"/>
    <property type="match status" value="1"/>
</dbReference>
<dbReference type="RefSeq" id="WP_226808655.1">
    <property type="nucleotide sequence ID" value="NZ_JAJBNW010000092.1"/>
</dbReference>
<dbReference type="Gene3D" id="3.60.15.10">
    <property type="entry name" value="Ribonuclease Z/Hydroxyacylglutathione hydrolase-like"/>
    <property type="match status" value="1"/>
</dbReference>
<organism evidence="10 11">
    <name type="scientific">Anaerosalibacter bizertensis</name>
    <dbReference type="NCBI Taxonomy" id="932217"/>
    <lineage>
        <taxon>Bacteria</taxon>
        <taxon>Bacillati</taxon>
        <taxon>Bacillota</taxon>
        <taxon>Tissierellia</taxon>
        <taxon>Tissierellales</taxon>
        <taxon>Sporanaerobacteraceae</taxon>
        <taxon>Anaerosalibacter</taxon>
    </lineage>
</organism>